<feature type="compositionally biased region" description="Basic and acidic residues" evidence="1">
    <location>
        <begin position="59"/>
        <end position="73"/>
    </location>
</feature>
<comment type="caution">
    <text evidence="2">The sequence shown here is derived from an EMBL/GenBank/DDBJ whole genome shotgun (WGS) entry which is preliminary data.</text>
</comment>
<dbReference type="PROSITE" id="PS51257">
    <property type="entry name" value="PROKAR_LIPOPROTEIN"/>
    <property type="match status" value="1"/>
</dbReference>
<feature type="region of interest" description="Disordered" evidence="1">
    <location>
        <begin position="58"/>
        <end position="157"/>
    </location>
</feature>
<dbReference type="Proteomes" id="UP000749646">
    <property type="component" value="Unassembled WGS sequence"/>
</dbReference>
<gene>
    <name evidence="2" type="ORF">BGZ65_008627</name>
</gene>
<dbReference type="EMBL" id="JAAAHW010000130">
    <property type="protein sequence ID" value="KAG0006346.1"/>
    <property type="molecule type" value="Genomic_DNA"/>
</dbReference>
<feature type="compositionally biased region" description="Acidic residues" evidence="1">
    <location>
        <begin position="104"/>
        <end position="128"/>
    </location>
</feature>
<evidence type="ECO:0000256" key="1">
    <source>
        <dbReference type="SAM" id="MobiDB-lite"/>
    </source>
</evidence>
<name>A0A9P6SUW1_9FUNG</name>
<proteinExistence type="predicted"/>
<evidence type="ECO:0000313" key="2">
    <source>
        <dbReference type="EMBL" id="KAG0006346.1"/>
    </source>
</evidence>
<feature type="compositionally biased region" description="Low complexity" evidence="1">
    <location>
        <begin position="74"/>
        <end position="90"/>
    </location>
</feature>
<protein>
    <submittedName>
        <fullName evidence="2">Uncharacterized protein</fullName>
    </submittedName>
</protein>
<keyword evidence="3" id="KW-1185">Reference proteome</keyword>
<reference evidence="2" key="1">
    <citation type="journal article" date="2020" name="Fungal Divers.">
        <title>Resolving the Mortierellaceae phylogeny through synthesis of multi-gene phylogenetics and phylogenomics.</title>
        <authorList>
            <person name="Vandepol N."/>
            <person name="Liber J."/>
            <person name="Desiro A."/>
            <person name="Na H."/>
            <person name="Kennedy M."/>
            <person name="Barry K."/>
            <person name="Grigoriev I.V."/>
            <person name="Miller A.N."/>
            <person name="O'Donnell K."/>
            <person name="Stajich J.E."/>
            <person name="Bonito G."/>
        </authorList>
    </citation>
    <scope>NUCLEOTIDE SEQUENCE</scope>
    <source>
        <strain evidence="2">MES-2147</strain>
    </source>
</reference>
<dbReference type="OrthoDB" id="10626981at2759"/>
<dbReference type="AlphaFoldDB" id="A0A9P6SUW1"/>
<accession>A0A9P6SUW1</accession>
<evidence type="ECO:0000313" key="3">
    <source>
        <dbReference type="Proteomes" id="UP000749646"/>
    </source>
</evidence>
<organism evidence="2 3">
    <name type="scientific">Modicella reniformis</name>
    <dbReference type="NCBI Taxonomy" id="1440133"/>
    <lineage>
        <taxon>Eukaryota</taxon>
        <taxon>Fungi</taxon>
        <taxon>Fungi incertae sedis</taxon>
        <taxon>Mucoromycota</taxon>
        <taxon>Mortierellomycotina</taxon>
        <taxon>Mortierellomycetes</taxon>
        <taxon>Mortierellales</taxon>
        <taxon>Mortierellaceae</taxon>
        <taxon>Modicella</taxon>
    </lineage>
</organism>
<sequence length="187" mass="21364">MIDQRLSTLELEWPHPSTLSSGACSVASSVAEQMKTLGELNPAERRRQSMYLNAELEAMADKLQSELAQEKQEQQQQPQPQPQPQQEQQQSSFAYMQSFGKEEVLDDVEEVEEENLEDVEEEVEEETQVIEGHPEPAPAGRQPMGNTSTTRNRPEKGMLMKHLQTRQLLHEIEEIRARVLQWVAGIE</sequence>